<dbReference type="Proteomes" id="UP001237011">
    <property type="component" value="Chromosome"/>
</dbReference>
<dbReference type="CDD" id="cd04496">
    <property type="entry name" value="SSB_OBF"/>
    <property type="match status" value="1"/>
</dbReference>
<evidence type="ECO:0000256" key="1">
    <source>
        <dbReference type="ARBA" id="ARBA00023125"/>
    </source>
</evidence>
<feature type="region of interest" description="Disordered" evidence="3">
    <location>
        <begin position="125"/>
        <end position="180"/>
    </location>
</feature>
<gene>
    <name evidence="4" type="ORF">Q8852_02750</name>
</gene>
<protein>
    <submittedName>
        <fullName evidence="4">Single-stranded DNA-binding protein</fullName>
    </submittedName>
</protein>
<evidence type="ECO:0000256" key="3">
    <source>
        <dbReference type="SAM" id="MobiDB-lite"/>
    </source>
</evidence>
<reference evidence="4" key="1">
    <citation type="submission" date="2023-08" db="EMBL/GenBank/DDBJ databases">
        <title>Complete genome sequence of Mycoplasma seminis 2200.</title>
        <authorList>
            <person name="Spergser J."/>
        </authorList>
    </citation>
    <scope>NUCLEOTIDE SEQUENCE [LARGE SCALE GENOMIC DNA]</scope>
    <source>
        <strain evidence="4">2200</strain>
    </source>
</reference>
<evidence type="ECO:0000256" key="2">
    <source>
        <dbReference type="PROSITE-ProRule" id="PRU00252"/>
    </source>
</evidence>
<evidence type="ECO:0000313" key="5">
    <source>
        <dbReference type="Proteomes" id="UP001237011"/>
    </source>
</evidence>
<dbReference type="RefSeq" id="WP_305937653.1">
    <property type="nucleotide sequence ID" value="NZ_CP132191.1"/>
</dbReference>
<proteinExistence type="predicted"/>
<accession>A0ABY9HAD7</accession>
<dbReference type="EMBL" id="CP132191">
    <property type="protein sequence ID" value="WLP85216.1"/>
    <property type="molecule type" value="Genomic_DNA"/>
</dbReference>
<keyword evidence="5" id="KW-1185">Reference proteome</keyword>
<dbReference type="GO" id="GO:0003677">
    <property type="term" value="F:DNA binding"/>
    <property type="evidence" value="ECO:0007669"/>
    <property type="project" value="UniProtKB-KW"/>
</dbReference>
<organism evidence="4 5">
    <name type="scientific">Mycoplasma seminis</name>
    <dbReference type="NCBI Taxonomy" id="512749"/>
    <lineage>
        <taxon>Bacteria</taxon>
        <taxon>Bacillati</taxon>
        <taxon>Mycoplasmatota</taxon>
        <taxon>Mollicutes</taxon>
        <taxon>Mycoplasmataceae</taxon>
        <taxon>Mycoplasma</taxon>
    </lineage>
</organism>
<evidence type="ECO:0000313" key="4">
    <source>
        <dbReference type="EMBL" id="WLP85216.1"/>
    </source>
</evidence>
<feature type="compositionally biased region" description="Acidic residues" evidence="3">
    <location>
        <begin position="169"/>
        <end position="180"/>
    </location>
</feature>
<sequence length="180" mass="21091">MNKVFLSGFVSENSVKKIPSEKAEIYTFQIRCKRDFSDGSDFINITTFNANASYFEKYYKSNKFIELVCHISQTVWTDKNGKKQYKEQVIADEIKIIETYADDENEAYETLIIDEAMQEIIKDETLEKETNEPYFETKTVETEEENVSQNSEKVVEEETTENETQAVATEEETSQYDEFY</sequence>
<keyword evidence="1 2" id="KW-0238">DNA-binding</keyword>
<dbReference type="Pfam" id="PF00436">
    <property type="entry name" value="SSB"/>
    <property type="match status" value="1"/>
</dbReference>
<dbReference type="PROSITE" id="PS50935">
    <property type="entry name" value="SSB"/>
    <property type="match status" value="1"/>
</dbReference>
<dbReference type="InterPro" id="IPR000424">
    <property type="entry name" value="Primosome_PriB/ssb"/>
</dbReference>
<dbReference type="Gene3D" id="2.40.50.140">
    <property type="entry name" value="Nucleic acid-binding proteins"/>
    <property type="match status" value="1"/>
</dbReference>
<name>A0ABY9HAD7_9MOLU</name>
<dbReference type="SUPFAM" id="SSF50249">
    <property type="entry name" value="Nucleic acid-binding proteins"/>
    <property type="match status" value="1"/>
</dbReference>
<dbReference type="InterPro" id="IPR012340">
    <property type="entry name" value="NA-bd_OB-fold"/>
</dbReference>